<dbReference type="InterPro" id="IPR005467">
    <property type="entry name" value="His_kinase_dom"/>
</dbReference>
<evidence type="ECO:0000256" key="6">
    <source>
        <dbReference type="ARBA" id="ARBA00022553"/>
    </source>
</evidence>
<keyword evidence="12" id="KW-0472">Membrane</keyword>
<evidence type="ECO:0000256" key="5">
    <source>
        <dbReference type="ARBA" id="ARBA00022475"/>
    </source>
</evidence>
<gene>
    <name evidence="17" type="ORF">KME25_23650</name>
</gene>
<dbReference type="SUPFAM" id="SSF55874">
    <property type="entry name" value="ATPase domain of HSP90 chaperone/DNA topoisomerase II/histidine kinase"/>
    <property type="match status" value="1"/>
</dbReference>
<dbReference type="Proteomes" id="UP000753908">
    <property type="component" value="Unassembled WGS sequence"/>
</dbReference>
<evidence type="ECO:0000256" key="2">
    <source>
        <dbReference type="ARBA" id="ARBA00004236"/>
    </source>
</evidence>
<comment type="similarity">
    <text evidence="3">In the N-terminal section; belongs to the phytochrome family.</text>
</comment>
<evidence type="ECO:0000256" key="9">
    <source>
        <dbReference type="ARBA" id="ARBA00022777"/>
    </source>
</evidence>
<dbReference type="SUPFAM" id="SSF52172">
    <property type="entry name" value="CheY-like"/>
    <property type="match status" value="1"/>
</dbReference>
<dbReference type="SUPFAM" id="SSF55781">
    <property type="entry name" value="GAF domain-like"/>
    <property type="match status" value="1"/>
</dbReference>
<dbReference type="GO" id="GO:0009927">
    <property type="term" value="F:histidine phosphotransfer kinase activity"/>
    <property type="evidence" value="ECO:0007669"/>
    <property type="project" value="TreeGrafter"/>
</dbReference>
<dbReference type="InterPro" id="IPR003018">
    <property type="entry name" value="GAF"/>
</dbReference>
<keyword evidence="6 13" id="KW-0597">Phosphoprotein</keyword>
<keyword evidence="7" id="KW-0808">Transferase</keyword>
<keyword evidence="8" id="KW-0547">Nucleotide-binding</keyword>
<dbReference type="Pfam" id="PF01590">
    <property type="entry name" value="GAF"/>
    <property type="match status" value="1"/>
</dbReference>
<dbReference type="Gene3D" id="3.30.565.10">
    <property type="entry name" value="Histidine kinase-like ATPase, C-terminal domain"/>
    <property type="match status" value="1"/>
</dbReference>
<comment type="subcellular location">
    <subcellularLocation>
        <location evidence="2">Cell membrane</location>
    </subcellularLocation>
</comment>
<dbReference type="PANTHER" id="PTHR43047:SF63">
    <property type="entry name" value="HISTIDINE KINASE"/>
    <property type="match status" value="1"/>
</dbReference>
<dbReference type="SUPFAM" id="SSF47384">
    <property type="entry name" value="Homodimeric domain of signal transducing histidine kinase"/>
    <property type="match status" value="1"/>
</dbReference>
<dbReference type="PROSITE" id="PS50110">
    <property type="entry name" value="RESPONSE_REGULATORY"/>
    <property type="match status" value="1"/>
</dbReference>
<evidence type="ECO:0000256" key="7">
    <source>
        <dbReference type="ARBA" id="ARBA00022679"/>
    </source>
</evidence>
<dbReference type="FunFam" id="3.30.565.10:FF:000023">
    <property type="entry name" value="PAS domain-containing sensor histidine kinase"/>
    <property type="match status" value="1"/>
</dbReference>
<dbReference type="SMART" id="SM00387">
    <property type="entry name" value="HATPase_c"/>
    <property type="match status" value="1"/>
</dbReference>
<dbReference type="InterPro" id="IPR003661">
    <property type="entry name" value="HisK_dim/P_dom"/>
</dbReference>
<dbReference type="PROSITE" id="PS50046">
    <property type="entry name" value="PHYTOCHROME_2"/>
    <property type="match status" value="1"/>
</dbReference>
<dbReference type="InterPro" id="IPR001789">
    <property type="entry name" value="Sig_transdc_resp-reg_receiver"/>
</dbReference>
<dbReference type="CDD" id="cd16922">
    <property type="entry name" value="HATPase_EvgS-ArcB-TorS-like"/>
    <property type="match status" value="1"/>
</dbReference>
<dbReference type="Gene3D" id="3.30.450.40">
    <property type="match status" value="1"/>
</dbReference>
<evidence type="ECO:0000313" key="17">
    <source>
        <dbReference type="EMBL" id="MBW4547408.1"/>
    </source>
</evidence>
<evidence type="ECO:0000256" key="12">
    <source>
        <dbReference type="ARBA" id="ARBA00023136"/>
    </source>
</evidence>
<evidence type="ECO:0000256" key="10">
    <source>
        <dbReference type="ARBA" id="ARBA00022840"/>
    </source>
</evidence>
<dbReference type="Pfam" id="PF00512">
    <property type="entry name" value="HisKA"/>
    <property type="match status" value="1"/>
</dbReference>
<proteinExistence type="inferred from homology"/>
<dbReference type="PRINTS" id="PR00344">
    <property type="entry name" value="BCTRLSENSOR"/>
</dbReference>
<protein>
    <recommendedName>
        <fullName evidence="4">histidine kinase</fullName>
        <ecNumber evidence="4">2.7.13.3</ecNumber>
    </recommendedName>
</protein>
<feature type="domain" description="Response regulatory" evidence="16">
    <location>
        <begin position="669"/>
        <end position="784"/>
    </location>
</feature>
<name>A0A951UBF8_9CYAN</name>
<dbReference type="PROSITE" id="PS50109">
    <property type="entry name" value="HIS_KIN"/>
    <property type="match status" value="1"/>
</dbReference>
<reference evidence="17" key="2">
    <citation type="journal article" date="2022" name="Microbiol. Resour. Announc.">
        <title>Metagenome Sequencing to Explore Phylogenomics of Terrestrial Cyanobacteria.</title>
        <authorList>
            <person name="Ward R.D."/>
            <person name="Stajich J.E."/>
            <person name="Johansen J.R."/>
            <person name="Huntemann M."/>
            <person name="Clum A."/>
            <person name="Foster B."/>
            <person name="Foster B."/>
            <person name="Roux S."/>
            <person name="Palaniappan K."/>
            <person name="Varghese N."/>
            <person name="Mukherjee S."/>
            <person name="Reddy T.B.K."/>
            <person name="Daum C."/>
            <person name="Copeland A."/>
            <person name="Chen I.A."/>
            <person name="Ivanova N.N."/>
            <person name="Kyrpides N.C."/>
            <person name="Shapiro N."/>
            <person name="Eloe-Fadrosh E.A."/>
            <person name="Pietrasiak N."/>
        </authorList>
    </citation>
    <scope>NUCLEOTIDE SEQUENCE</scope>
    <source>
        <strain evidence="17">CPER-KK1</strain>
    </source>
</reference>
<dbReference type="Gene3D" id="3.40.50.2300">
    <property type="match status" value="1"/>
</dbReference>
<evidence type="ECO:0000256" key="4">
    <source>
        <dbReference type="ARBA" id="ARBA00012438"/>
    </source>
</evidence>
<keyword evidence="11" id="KW-0902">Two-component regulatory system</keyword>
<dbReference type="InterPro" id="IPR036890">
    <property type="entry name" value="HATPase_C_sf"/>
</dbReference>
<dbReference type="EMBL" id="JAHHIF010000040">
    <property type="protein sequence ID" value="MBW4547408.1"/>
    <property type="molecule type" value="Genomic_DNA"/>
</dbReference>
<dbReference type="GO" id="GO:0005524">
    <property type="term" value="F:ATP binding"/>
    <property type="evidence" value="ECO:0007669"/>
    <property type="project" value="UniProtKB-KW"/>
</dbReference>
<dbReference type="PANTHER" id="PTHR43047">
    <property type="entry name" value="TWO-COMPONENT HISTIDINE PROTEIN KINASE"/>
    <property type="match status" value="1"/>
</dbReference>
<feature type="domain" description="Histidine kinase" evidence="15">
    <location>
        <begin position="422"/>
        <end position="649"/>
    </location>
</feature>
<dbReference type="SMART" id="SM00065">
    <property type="entry name" value="GAF"/>
    <property type="match status" value="1"/>
</dbReference>
<comment type="catalytic activity">
    <reaction evidence="1">
        <text>ATP + protein L-histidine = ADP + protein N-phospho-L-histidine.</text>
        <dbReference type="EC" id="2.7.13.3"/>
    </reaction>
</comment>
<dbReference type="AlphaFoldDB" id="A0A951UBF8"/>
<dbReference type="InterPro" id="IPR029016">
    <property type="entry name" value="GAF-like_dom_sf"/>
</dbReference>
<dbReference type="GO" id="GO:0000155">
    <property type="term" value="F:phosphorelay sensor kinase activity"/>
    <property type="evidence" value="ECO:0007669"/>
    <property type="project" value="InterPro"/>
</dbReference>
<evidence type="ECO:0000256" key="8">
    <source>
        <dbReference type="ARBA" id="ARBA00022741"/>
    </source>
</evidence>
<dbReference type="Gene3D" id="1.10.287.130">
    <property type="match status" value="1"/>
</dbReference>
<dbReference type="InterPro" id="IPR003594">
    <property type="entry name" value="HATPase_dom"/>
</dbReference>
<reference evidence="17" key="1">
    <citation type="submission" date="2021-05" db="EMBL/GenBank/DDBJ databases">
        <authorList>
            <person name="Pietrasiak N."/>
            <person name="Ward R."/>
            <person name="Stajich J.E."/>
            <person name="Kurbessoian T."/>
        </authorList>
    </citation>
    <scope>NUCLEOTIDE SEQUENCE</scope>
    <source>
        <strain evidence="17">CPER-KK1</strain>
    </source>
</reference>
<dbReference type="GO" id="GO:0005886">
    <property type="term" value="C:plasma membrane"/>
    <property type="evidence" value="ECO:0007669"/>
    <property type="project" value="UniProtKB-SubCell"/>
</dbReference>
<evidence type="ECO:0000256" key="13">
    <source>
        <dbReference type="PROSITE-ProRule" id="PRU00169"/>
    </source>
</evidence>
<dbReference type="SMART" id="SM00388">
    <property type="entry name" value="HisKA"/>
    <property type="match status" value="1"/>
</dbReference>
<keyword evidence="10" id="KW-0067">ATP-binding</keyword>
<evidence type="ECO:0000256" key="11">
    <source>
        <dbReference type="ARBA" id="ARBA00023012"/>
    </source>
</evidence>
<evidence type="ECO:0000313" key="18">
    <source>
        <dbReference type="Proteomes" id="UP000753908"/>
    </source>
</evidence>
<dbReference type="Pfam" id="PF02518">
    <property type="entry name" value="HATPase_c"/>
    <property type="match status" value="1"/>
</dbReference>
<dbReference type="SMART" id="SM00448">
    <property type="entry name" value="REC"/>
    <property type="match status" value="1"/>
</dbReference>
<dbReference type="InterPro" id="IPR011006">
    <property type="entry name" value="CheY-like_superfamily"/>
</dbReference>
<evidence type="ECO:0000256" key="1">
    <source>
        <dbReference type="ARBA" id="ARBA00000085"/>
    </source>
</evidence>
<dbReference type="InterPro" id="IPR016132">
    <property type="entry name" value="Phyto_chromo_attachment"/>
</dbReference>
<evidence type="ECO:0000256" key="3">
    <source>
        <dbReference type="ARBA" id="ARBA00006402"/>
    </source>
</evidence>
<evidence type="ECO:0000259" key="15">
    <source>
        <dbReference type="PROSITE" id="PS50109"/>
    </source>
</evidence>
<feature type="domain" description="Phytochrome chromophore attachment site" evidence="14">
    <location>
        <begin position="181"/>
        <end position="370"/>
    </location>
</feature>
<evidence type="ECO:0000259" key="16">
    <source>
        <dbReference type="PROSITE" id="PS50110"/>
    </source>
</evidence>
<comment type="caution">
    <text evidence="17">The sequence shown here is derived from an EMBL/GenBank/DDBJ whole genome shotgun (WGS) entry which is preliminary data.</text>
</comment>
<organism evidence="17 18">
    <name type="scientific">Symplocastrum torsivum CPER-KK1</name>
    <dbReference type="NCBI Taxonomy" id="450513"/>
    <lineage>
        <taxon>Bacteria</taxon>
        <taxon>Bacillati</taxon>
        <taxon>Cyanobacteriota</taxon>
        <taxon>Cyanophyceae</taxon>
        <taxon>Oscillatoriophycideae</taxon>
        <taxon>Oscillatoriales</taxon>
        <taxon>Microcoleaceae</taxon>
        <taxon>Symplocastrum</taxon>
    </lineage>
</organism>
<dbReference type="EC" id="2.7.13.3" evidence="4"/>
<feature type="modified residue" description="4-aspartylphosphate" evidence="13">
    <location>
        <position position="718"/>
    </location>
</feature>
<dbReference type="InterPro" id="IPR036097">
    <property type="entry name" value="HisK_dim/P_sf"/>
</dbReference>
<dbReference type="Pfam" id="PF00072">
    <property type="entry name" value="Response_reg"/>
    <property type="match status" value="1"/>
</dbReference>
<accession>A0A951UBF8</accession>
<keyword evidence="5" id="KW-1003">Cell membrane</keyword>
<dbReference type="CDD" id="cd00082">
    <property type="entry name" value="HisKA"/>
    <property type="match status" value="1"/>
</dbReference>
<evidence type="ECO:0000259" key="14">
    <source>
        <dbReference type="PROSITE" id="PS50046"/>
    </source>
</evidence>
<keyword evidence="9" id="KW-0418">Kinase</keyword>
<sequence length="786" mass="87953">MFERLQQLLQLWSSTLGEGVVVLTHKELSSTVVAPENQAQRFTVVVSKKFSTLLLGTPQSKLLNGNGATALYQVGLTFEPDAIASFLTQLAHQLENASDTLKLASITQASIQPNDAATQSEFTLALLELLSSEESHHPVPQNSANSRVYACQPVVEKALRHQVEQERLLHQVTTQIRQSLELPVILKTAVEQVRHFLQVDRLVIYQFDFPPPEEKSEFRGSSIDLDVEEKILQTDSSGKEIAPSAITTESSPLPLASKLNWGCVTYEARASDSILSVLNLVEEQDCSIHVPNCRERYRQGLTVAIDDVESAYAASPCLLNMLEQMQVRAKLIAPIVVQNNLWGLLIAHQCIEPRYWQDSEKMFLRQIAEHLTVAIYQAQLYAQLQQQKTTLEQRVIERTQELRDTLQAAQAASRAKSEFLAAMSHELRTPLTCVIGMSATLLRWSFGQEGERTVPVVKQRRYLQTIQESGEHLLELINDILDLSQVEAGKAVLNISEFSLSKLTHQTLGALQEKALLRDLNLEMDFRVKPQSDRFCADQRRVRQILFNLLGNAVKFTPEGGQVTLRVWRENNLAVFQVEDTGIGIADDQLPLLFQKFQQLESVYHRSYEGTGLGLALTKQLVELHGGRIEVESVVNEGSVFTVWLPTQPIPSTTSAKATVKNNSKPQGSIVLVENHEETATPICEALTTAGYQVVWLIDGSTAIDQIKLLQPRAVIVDWQLPGVDGYEMVYSLRNSPTTQQIKILALTTPIPTDQEYELRSEVDDYLPKPIETVQLLDKITALMEN</sequence>
<dbReference type="InterPro" id="IPR004358">
    <property type="entry name" value="Sig_transdc_His_kin-like_C"/>
</dbReference>